<sequence length="123" mass="14358">EVDKNAQGVEGTKGDKHYKCYHSQRKILTITKAMFNRSHQTHFPVLYRLYLYLKDHGEPPMEDEVAMALGKKILDPTQAAEYLLQLEKALSNIEANWDQNMFEQLLAEWMVACDQPFEEVDRL</sequence>
<evidence type="ECO:0000313" key="1">
    <source>
        <dbReference type="EMBL" id="KAG1906510.1"/>
    </source>
</evidence>
<feature type="non-terminal residue" evidence="1">
    <location>
        <position position="123"/>
    </location>
</feature>
<dbReference type="RefSeq" id="XP_041232085.1">
    <property type="nucleotide sequence ID" value="XM_041373430.1"/>
</dbReference>
<name>A0AAD4HQM3_9AGAM</name>
<dbReference type="Proteomes" id="UP001195769">
    <property type="component" value="Unassembled WGS sequence"/>
</dbReference>
<dbReference type="AlphaFoldDB" id="A0AAD4HQM3"/>
<dbReference type="GeneID" id="64667728"/>
<evidence type="ECO:0000313" key="2">
    <source>
        <dbReference type="Proteomes" id="UP001195769"/>
    </source>
</evidence>
<gene>
    <name evidence="1" type="ORF">F5891DRAFT_899344</name>
</gene>
<accession>A0AAD4HQM3</accession>
<comment type="caution">
    <text evidence="1">The sequence shown here is derived from an EMBL/GenBank/DDBJ whole genome shotgun (WGS) entry which is preliminary data.</text>
</comment>
<protein>
    <submittedName>
        <fullName evidence="1">Uncharacterized protein</fullName>
    </submittedName>
</protein>
<organism evidence="1 2">
    <name type="scientific">Suillus fuscotomentosus</name>
    <dbReference type="NCBI Taxonomy" id="1912939"/>
    <lineage>
        <taxon>Eukaryota</taxon>
        <taxon>Fungi</taxon>
        <taxon>Dikarya</taxon>
        <taxon>Basidiomycota</taxon>
        <taxon>Agaricomycotina</taxon>
        <taxon>Agaricomycetes</taxon>
        <taxon>Agaricomycetidae</taxon>
        <taxon>Boletales</taxon>
        <taxon>Suillineae</taxon>
        <taxon>Suillaceae</taxon>
        <taxon>Suillus</taxon>
    </lineage>
</organism>
<keyword evidence="2" id="KW-1185">Reference proteome</keyword>
<feature type="non-terminal residue" evidence="1">
    <location>
        <position position="1"/>
    </location>
</feature>
<reference evidence="1" key="1">
    <citation type="journal article" date="2020" name="New Phytol.">
        <title>Comparative genomics reveals dynamic genome evolution in host specialist ectomycorrhizal fungi.</title>
        <authorList>
            <person name="Lofgren L.A."/>
            <person name="Nguyen N.H."/>
            <person name="Vilgalys R."/>
            <person name="Ruytinx J."/>
            <person name="Liao H.L."/>
            <person name="Branco S."/>
            <person name="Kuo A."/>
            <person name="LaButti K."/>
            <person name="Lipzen A."/>
            <person name="Andreopoulos W."/>
            <person name="Pangilinan J."/>
            <person name="Riley R."/>
            <person name="Hundley H."/>
            <person name="Na H."/>
            <person name="Barry K."/>
            <person name="Grigoriev I.V."/>
            <person name="Stajich J.E."/>
            <person name="Kennedy P.G."/>
        </authorList>
    </citation>
    <scope>NUCLEOTIDE SEQUENCE</scope>
    <source>
        <strain evidence="1">FC203</strain>
    </source>
</reference>
<proteinExistence type="predicted"/>
<dbReference type="EMBL" id="JABBWK010000004">
    <property type="protein sequence ID" value="KAG1906510.1"/>
    <property type="molecule type" value="Genomic_DNA"/>
</dbReference>